<dbReference type="EMBL" id="BARV01007454">
    <property type="protein sequence ID" value="GAI08212.1"/>
    <property type="molecule type" value="Genomic_DNA"/>
</dbReference>
<name>X1KMA2_9ZZZZ</name>
<organism evidence="1">
    <name type="scientific">marine sediment metagenome</name>
    <dbReference type="NCBI Taxonomy" id="412755"/>
    <lineage>
        <taxon>unclassified sequences</taxon>
        <taxon>metagenomes</taxon>
        <taxon>ecological metagenomes</taxon>
    </lineage>
</organism>
<protein>
    <submittedName>
        <fullName evidence="1">Uncharacterized protein</fullName>
    </submittedName>
</protein>
<accession>X1KMA2</accession>
<reference evidence="1" key="1">
    <citation type="journal article" date="2014" name="Front. Microbiol.">
        <title>High frequency of phylogenetically diverse reductive dehalogenase-homologous genes in deep subseafloor sedimentary metagenomes.</title>
        <authorList>
            <person name="Kawai M."/>
            <person name="Futagami T."/>
            <person name="Toyoda A."/>
            <person name="Takaki Y."/>
            <person name="Nishi S."/>
            <person name="Hori S."/>
            <person name="Arai W."/>
            <person name="Tsubouchi T."/>
            <person name="Morono Y."/>
            <person name="Uchiyama I."/>
            <person name="Ito T."/>
            <person name="Fujiyama A."/>
            <person name="Inagaki F."/>
            <person name="Takami H."/>
        </authorList>
    </citation>
    <scope>NUCLEOTIDE SEQUENCE</scope>
    <source>
        <strain evidence="1">Expedition CK06-06</strain>
    </source>
</reference>
<gene>
    <name evidence="1" type="ORF">S06H3_15175</name>
</gene>
<sequence length="151" mass="17331">MVLPASSVTANTNDLMVSYYSTEPMSKQAMVQNIIWDNGMDYIGLGAAQLDDQYPFEAECADDFIFNVSTEVCDVHWIGGYWNGDDYNIVHWPWEITFYYDDGTGERPGQIYLGPFVFDDTQYTEVLLEDTGTTIFYEFSVDLLENYLFPP</sequence>
<comment type="caution">
    <text evidence="1">The sequence shown here is derived from an EMBL/GenBank/DDBJ whole genome shotgun (WGS) entry which is preliminary data.</text>
</comment>
<proteinExistence type="predicted"/>
<feature type="non-terminal residue" evidence="1">
    <location>
        <position position="151"/>
    </location>
</feature>
<evidence type="ECO:0000313" key="1">
    <source>
        <dbReference type="EMBL" id="GAI08212.1"/>
    </source>
</evidence>
<dbReference type="AlphaFoldDB" id="X1KMA2"/>